<evidence type="ECO:0000313" key="1">
    <source>
        <dbReference type="EMBL" id="MBO8480686.1"/>
    </source>
</evidence>
<evidence type="ECO:0000313" key="2">
    <source>
        <dbReference type="Proteomes" id="UP000823769"/>
    </source>
</evidence>
<proteinExistence type="predicted"/>
<dbReference type="AlphaFoldDB" id="A0A9D9IZ05"/>
<dbReference type="Proteomes" id="UP000823769">
    <property type="component" value="Unassembled WGS sequence"/>
</dbReference>
<sequence length="253" mass="28125">MKPLLTKIFIALALLFICLPSQGQKMYTRKARLEDFPARTLKVVAGGQSLLELCLREEVSSRWRVSPFEFCTADEYRELREDNGYYFLTVGTLDGIAFLSLSKGGRDDESDNLKKPFEVVRIPIAEAAAPSGRALMYMGAFVDILQNFAGEAVMSEQAAYAGLRFNNRLSLEGRKVLLDPDEADSAYQAGDSGVVTGLVITPSAPGDHCYKMLITPDTHEILYFSRARYRDASDGAFTAAEIRQFERRNGIIP</sequence>
<organism evidence="1 2">
    <name type="scientific">Candidatus Cryptobacteroides avistercoris</name>
    <dbReference type="NCBI Taxonomy" id="2840758"/>
    <lineage>
        <taxon>Bacteria</taxon>
        <taxon>Pseudomonadati</taxon>
        <taxon>Bacteroidota</taxon>
        <taxon>Bacteroidia</taxon>
        <taxon>Bacteroidales</taxon>
        <taxon>Candidatus Cryptobacteroides</taxon>
    </lineage>
</organism>
<name>A0A9D9IZ05_9BACT</name>
<reference evidence="1" key="1">
    <citation type="submission" date="2020-10" db="EMBL/GenBank/DDBJ databases">
        <authorList>
            <person name="Gilroy R."/>
        </authorList>
    </citation>
    <scope>NUCLEOTIDE SEQUENCE</scope>
    <source>
        <strain evidence="1">B3-1481</strain>
    </source>
</reference>
<comment type="caution">
    <text evidence="1">The sequence shown here is derived from an EMBL/GenBank/DDBJ whole genome shotgun (WGS) entry which is preliminary data.</text>
</comment>
<accession>A0A9D9IZ05</accession>
<reference evidence="1" key="2">
    <citation type="journal article" date="2021" name="PeerJ">
        <title>Extensive microbial diversity within the chicken gut microbiome revealed by metagenomics and culture.</title>
        <authorList>
            <person name="Gilroy R."/>
            <person name="Ravi A."/>
            <person name="Getino M."/>
            <person name="Pursley I."/>
            <person name="Horton D.L."/>
            <person name="Alikhan N.F."/>
            <person name="Baker D."/>
            <person name="Gharbi K."/>
            <person name="Hall N."/>
            <person name="Watson M."/>
            <person name="Adriaenssens E.M."/>
            <person name="Foster-Nyarko E."/>
            <person name="Jarju S."/>
            <person name="Secka A."/>
            <person name="Antonio M."/>
            <person name="Oren A."/>
            <person name="Chaudhuri R.R."/>
            <person name="La Ragione R."/>
            <person name="Hildebrand F."/>
            <person name="Pallen M.J."/>
        </authorList>
    </citation>
    <scope>NUCLEOTIDE SEQUENCE</scope>
    <source>
        <strain evidence="1">B3-1481</strain>
    </source>
</reference>
<dbReference type="EMBL" id="JADILW010000088">
    <property type="protein sequence ID" value="MBO8480686.1"/>
    <property type="molecule type" value="Genomic_DNA"/>
</dbReference>
<protein>
    <submittedName>
        <fullName evidence="1">Uncharacterized protein</fullName>
    </submittedName>
</protein>
<gene>
    <name evidence="1" type="ORF">IAB76_06225</name>
</gene>